<keyword evidence="1" id="KW-0472">Membrane</keyword>
<dbReference type="Pfam" id="PF17113">
    <property type="entry name" value="AmpE"/>
    <property type="match status" value="1"/>
</dbReference>
<evidence type="ECO:0000313" key="2">
    <source>
        <dbReference type="EMBL" id="ACA84618.1"/>
    </source>
</evidence>
<evidence type="ECO:0000313" key="3">
    <source>
        <dbReference type="Proteomes" id="UP000002168"/>
    </source>
</evidence>
<feature type="transmembrane region" description="Helical" evidence="1">
    <location>
        <begin position="42"/>
        <end position="62"/>
    </location>
</feature>
<sequence>MMALFSLLVAILVERLKFLPQSWQLDSILNLYSKTLFGNKQLSSDVMMALALILPAIAVQVAMWAVNGIFWGLVSLTLWVAISILCFSHLKQRQLFKRYMQAACRGDSQACYHFADALDPNVSLDAVSEEELGAKVGQSAAWLNYRFYGAVALFLIILGPAGAVFYCTVRYFSDQNQEEKLELPLVEDVLMVLDWLPSRIFAFGYVLSGQFSQAFACWMQYALNIRSSAREVVTQVAQAAEPQPETSATPICTQSTLSLLQLSKRNFILLLVCLSMLTIFGVVA</sequence>
<dbReference type="InterPro" id="IPR052966">
    <property type="entry name" value="Beta-lactamase_Reg"/>
</dbReference>
<dbReference type="KEGG" id="swd:Swoo_0317"/>
<dbReference type="PANTHER" id="PTHR38684">
    <property type="entry name" value="PROTEIN AMPE"/>
    <property type="match status" value="1"/>
</dbReference>
<dbReference type="NCBIfam" id="NF008219">
    <property type="entry name" value="PRK10987.1"/>
    <property type="match status" value="1"/>
</dbReference>
<feature type="transmembrane region" description="Helical" evidence="1">
    <location>
        <begin position="267"/>
        <end position="283"/>
    </location>
</feature>
<dbReference type="Proteomes" id="UP000002168">
    <property type="component" value="Chromosome"/>
</dbReference>
<accession>B1KNC1</accession>
<feature type="transmembrane region" description="Helical" evidence="1">
    <location>
        <begin position="69"/>
        <end position="90"/>
    </location>
</feature>
<evidence type="ECO:0000256" key="1">
    <source>
        <dbReference type="SAM" id="Phobius"/>
    </source>
</evidence>
<feature type="transmembrane region" description="Helical" evidence="1">
    <location>
        <begin position="147"/>
        <end position="169"/>
    </location>
</feature>
<protein>
    <submittedName>
        <fullName evidence="2">Signaling modulator of AmpD, AmpE</fullName>
    </submittedName>
</protein>
<dbReference type="AlphaFoldDB" id="B1KNC1"/>
<dbReference type="GO" id="GO:0005886">
    <property type="term" value="C:plasma membrane"/>
    <property type="evidence" value="ECO:0007669"/>
    <property type="project" value="TreeGrafter"/>
</dbReference>
<keyword evidence="1" id="KW-0812">Transmembrane</keyword>
<name>B1KNC1_SHEWM</name>
<dbReference type="eggNOG" id="COG3725">
    <property type="taxonomic scope" value="Bacteria"/>
</dbReference>
<keyword evidence="3" id="KW-1185">Reference proteome</keyword>
<dbReference type="STRING" id="392500.Swoo_0317"/>
<organism evidence="2 3">
    <name type="scientific">Shewanella woodyi (strain ATCC 51908 / MS32)</name>
    <dbReference type="NCBI Taxonomy" id="392500"/>
    <lineage>
        <taxon>Bacteria</taxon>
        <taxon>Pseudomonadati</taxon>
        <taxon>Pseudomonadota</taxon>
        <taxon>Gammaproteobacteria</taxon>
        <taxon>Alteromonadales</taxon>
        <taxon>Shewanellaceae</taxon>
        <taxon>Shewanella</taxon>
    </lineage>
</organism>
<dbReference type="GO" id="GO:0046677">
    <property type="term" value="P:response to antibiotic"/>
    <property type="evidence" value="ECO:0007669"/>
    <property type="project" value="TreeGrafter"/>
</dbReference>
<dbReference type="HOGENOM" id="CLU_054212_2_2_6"/>
<dbReference type="EMBL" id="CP000961">
    <property type="protein sequence ID" value="ACA84618.1"/>
    <property type="molecule type" value="Genomic_DNA"/>
</dbReference>
<dbReference type="InterPro" id="IPR031347">
    <property type="entry name" value="AmpE"/>
</dbReference>
<dbReference type="PANTHER" id="PTHR38684:SF1">
    <property type="entry name" value="PROTEIN AMPE"/>
    <property type="match status" value="1"/>
</dbReference>
<keyword evidence="1" id="KW-1133">Transmembrane helix</keyword>
<proteinExistence type="predicted"/>
<reference evidence="2 3" key="1">
    <citation type="submission" date="2008-02" db="EMBL/GenBank/DDBJ databases">
        <title>Complete sequence of Shewanella woodyi ATCC 51908.</title>
        <authorList>
            <consortium name="US DOE Joint Genome Institute"/>
            <person name="Copeland A."/>
            <person name="Lucas S."/>
            <person name="Lapidus A."/>
            <person name="Glavina del Rio T."/>
            <person name="Dalin E."/>
            <person name="Tice H."/>
            <person name="Bruce D."/>
            <person name="Goodwin L."/>
            <person name="Pitluck S."/>
            <person name="Sims D."/>
            <person name="Brettin T."/>
            <person name="Detter J.C."/>
            <person name="Han C."/>
            <person name="Kuske C.R."/>
            <person name="Schmutz J."/>
            <person name="Larimer F."/>
            <person name="Land M."/>
            <person name="Hauser L."/>
            <person name="Kyrpides N."/>
            <person name="Lykidis A."/>
            <person name="Zhao J.-S."/>
            <person name="Richardson P."/>
        </authorList>
    </citation>
    <scope>NUCLEOTIDE SEQUENCE [LARGE SCALE GENOMIC DNA]</scope>
    <source>
        <strain evidence="3">ATCC 51908 / MS32</strain>
    </source>
</reference>
<gene>
    <name evidence="2" type="ordered locus">Swoo_0317</name>
</gene>